<feature type="region of interest" description="Disordered" evidence="1">
    <location>
        <begin position="19"/>
        <end position="38"/>
    </location>
</feature>
<reference evidence="4 5" key="1">
    <citation type="journal article" date="2024" name="bioRxiv">
        <title>A reference genome for Trichogramma kaykai: A tiny desert-dwelling parasitoid wasp with competing sex-ratio distorters.</title>
        <authorList>
            <person name="Culotta J."/>
            <person name="Lindsey A.R."/>
        </authorList>
    </citation>
    <scope>NUCLEOTIDE SEQUENCE [LARGE SCALE GENOMIC DNA]</scope>
    <source>
        <strain evidence="4 5">KSX58</strain>
    </source>
</reference>
<dbReference type="EMBL" id="JBJJXI010000056">
    <property type="protein sequence ID" value="KAL3399301.1"/>
    <property type="molecule type" value="Genomic_DNA"/>
</dbReference>
<sequence length="85" mass="9369">MKIVFLLVALAACASALPAGAATKQDDDENTRRIPYHPPTNEEIIIGMLTDMESKVKSTLIVASIALVFTILTMIGLYRYSRRQT</sequence>
<keyword evidence="3" id="KW-0732">Signal</keyword>
<feature type="signal peptide" evidence="3">
    <location>
        <begin position="1"/>
        <end position="16"/>
    </location>
</feature>
<evidence type="ECO:0000256" key="2">
    <source>
        <dbReference type="SAM" id="Phobius"/>
    </source>
</evidence>
<dbReference type="AlphaFoldDB" id="A0ABD2X1P5"/>
<keyword evidence="2" id="KW-1133">Transmembrane helix</keyword>
<name>A0ABD2X1P5_9HYME</name>
<evidence type="ECO:0000313" key="4">
    <source>
        <dbReference type="EMBL" id="KAL3399301.1"/>
    </source>
</evidence>
<evidence type="ECO:0000256" key="3">
    <source>
        <dbReference type="SAM" id="SignalP"/>
    </source>
</evidence>
<protein>
    <submittedName>
        <fullName evidence="4">Uncharacterized protein</fullName>
    </submittedName>
</protein>
<comment type="caution">
    <text evidence="4">The sequence shown here is derived from an EMBL/GenBank/DDBJ whole genome shotgun (WGS) entry which is preliminary data.</text>
</comment>
<proteinExistence type="predicted"/>
<feature type="chain" id="PRO_5044850118" evidence="3">
    <location>
        <begin position="17"/>
        <end position="85"/>
    </location>
</feature>
<organism evidence="4 5">
    <name type="scientific">Trichogramma kaykai</name>
    <dbReference type="NCBI Taxonomy" id="54128"/>
    <lineage>
        <taxon>Eukaryota</taxon>
        <taxon>Metazoa</taxon>
        <taxon>Ecdysozoa</taxon>
        <taxon>Arthropoda</taxon>
        <taxon>Hexapoda</taxon>
        <taxon>Insecta</taxon>
        <taxon>Pterygota</taxon>
        <taxon>Neoptera</taxon>
        <taxon>Endopterygota</taxon>
        <taxon>Hymenoptera</taxon>
        <taxon>Apocrita</taxon>
        <taxon>Proctotrupomorpha</taxon>
        <taxon>Chalcidoidea</taxon>
        <taxon>Trichogrammatidae</taxon>
        <taxon>Trichogramma</taxon>
    </lineage>
</organism>
<keyword evidence="2" id="KW-0812">Transmembrane</keyword>
<accession>A0ABD2X1P5</accession>
<evidence type="ECO:0000313" key="5">
    <source>
        <dbReference type="Proteomes" id="UP001627154"/>
    </source>
</evidence>
<gene>
    <name evidence="4" type="ORF">TKK_007170</name>
</gene>
<dbReference type="Proteomes" id="UP001627154">
    <property type="component" value="Unassembled WGS sequence"/>
</dbReference>
<keyword evidence="2" id="KW-0472">Membrane</keyword>
<feature type="transmembrane region" description="Helical" evidence="2">
    <location>
        <begin position="58"/>
        <end position="78"/>
    </location>
</feature>
<evidence type="ECO:0000256" key="1">
    <source>
        <dbReference type="SAM" id="MobiDB-lite"/>
    </source>
</evidence>
<keyword evidence="5" id="KW-1185">Reference proteome</keyword>